<accession>A0A1I3N034</accession>
<dbReference type="InterPro" id="IPR013094">
    <property type="entry name" value="AB_hydrolase_3"/>
</dbReference>
<organism evidence="3 4">
    <name type="scientific">Nocardioides psychrotolerans</name>
    <dbReference type="NCBI Taxonomy" id="1005945"/>
    <lineage>
        <taxon>Bacteria</taxon>
        <taxon>Bacillati</taxon>
        <taxon>Actinomycetota</taxon>
        <taxon>Actinomycetes</taxon>
        <taxon>Propionibacteriales</taxon>
        <taxon>Nocardioidaceae</taxon>
        <taxon>Nocardioides</taxon>
    </lineage>
</organism>
<gene>
    <name evidence="3" type="ORF">SAMN05216561_11694</name>
</gene>
<dbReference type="RefSeq" id="WP_091116072.1">
    <property type="nucleotide sequence ID" value="NZ_BKAF01000018.1"/>
</dbReference>
<dbReference type="AlphaFoldDB" id="A0A1I3N034"/>
<dbReference type="SUPFAM" id="SSF53474">
    <property type="entry name" value="alpha/beta-Hydrolases"/>
    <property type="match status" value="1"/>
</dbReference>
<evidence type="ECO:0000256" key="1">
    <source>
        <dbReference type="ARBA" id="ARBA00022801"/>
    </source>
</evidence>
<dbReference type="Gene3D" id="3.40.50.1820">
    <property type="entry name" value="alpha/beta hydrolase"/>
    <property type="match status" value="1"/>
</dbReference>
<dbReference type="EMBL" id="FOQG01000016">
    <property type="protein sequence ID" value="SFJ02581.1"/>
    <property type="molecule type" value="Genomic_DNA"/>
</dbReference>
<evidence type="ECO:0000259" key="2">
    <source>
        <dbReference type="Pfam" id="PF07859"/>
    </source>
</evidence>
<dbReference type="Pfam" id="PF07859">
    <property type="entry name" value="Abhydrolase_3"/>
    <property type="match status" value="1"/>
</dbReference>
<evidence type="ECO:0000313" key="4">
    <source>
        <dbReference type="Proteomes" id="UP000198649"/>
    </source>
</evidence>
<feature type="domain" description="Alpha/beta hydrolase fold-3" evidence="2">
    <location>
        <begin position="88"/>
        <end position="285"/>
    </location>
</feature>
<name>A0A1I3N034_9ACTN</name>
<proteinExistence type="predicted"/>
<dbReference type="InterPro" id="IPR029058">
    <property type="entry name" value="AB_hydrolase_fold"/>
</dbReference>
<dbReference type="InterPro" id="IPR050300">
    <property type="entry name" value="GDXG_lipolytic_enzyme"/>
</dbReference>
<dbReference type="PANTHER" id="PTHR48081">
    <property type="entry name" value="AB HYDROLASE SUPERFAMILY PROTEIN C4A8.06C"/>
    <property type="match status" value="1"/>
</dbReference>
<dbReference type="Proteomes" id="UP000198649">
    <property type="component" value="Unassembled WGS sequence"/>
</dbReference>
<keyword evidence="4" id="KW-1185">Reference proteome</keyword>
<dbReference type="OrthoDB" id="9803828at2"/>
<keyword evidence="1" id="KW-0378">Hydrolase</keyword>
<dbReference type="GO" id="GO:0016787">
    <property type="term" value="F:hydrolase activity"/>
    <property type="evidence" value="ECO:0007669"/>
    <property type="project" value="UniProtKB-KW"/>
</dbReference>
<dbReference type="STRING" id="1005945.SAMN05216561_11694"/>
<reference evidence="3 4" key="1">
    <citation type="submission" date="2016-10" db="EMBL/GenBank/DDBJ databases">
        <authorList>
            <person name="de Groot N.N."/>
        </authorList>
    </citation>
    <scope>NUCLEOTIDE SEQUENCE [LARGE SCALE GENOMIC DNA]</scope>
    <source>
        <strain evidence="3 4">CGMCC 1.11156</strain>
    </source>
</reference>
<evidence type="ECO:0000313" key="3">
    <source>
        <dbReference type="EMBL" id="SFJ02581.1"/>
    </source>
</evidence>
<sequence length="306" mass="33519">MPSRRHALLAFAVPRIRGSRELDSPVQERARIEVRHTAWGQVQPDLPSRRIRGFDKDVAVLTETVTGPAGDFPAYVLTPRGVSITRTLFYVHGGGFVAPMDRTHVVYATRLARELGARVVMPAYPLAPEHTAHDSHEALADLASRWARQGPLVLAGDSAGGGYALALAQTLRDRGGPQPSHLLLISPWVDLTTSTPETEALDSIDPWLSLSKLRSYAEWWAGSSDALRSPEASPALADLDGLPPALMFCGTRDLLVAGCRLLADRAAGSTWDLTYVEEPDLIHVYPILPLIPEAREAFRRTLEFLR</sequence>
<dbReference type="PANTHER" id="PTHR48081:SF8">
    <property type="entry name" value="ALPHA_BETA HYDROLASE FOLD-3 DOMAIN-CONTAINING PROTEIN-RELATED"/>
    <property type="match status" value="1"/>
</dbReference>
<protein>
    <submittedName>
        <fullName evidence="3">Acetyl esterase/lipase</fullName>
    </submittedName>
</protein>